<dbReference type="Proteomes" id="UP000292282">
    <property type="component" value="Unassembled WGS sequence"/>
</dbReference>
<dbReference type="InterPro" id="IPR036249">
    <property type="entry name" value="Thioredoxin-like_sf"/>
</dbReference>
<name>A0A4Q9KZ77_9MICR</name>
<dbReference type="OrthoDB" id="446890at2759"/>
<dbReference type="Proteomes" id="UP000292362">
    <property type="component" value="Unassembled WGS sequence"/>
</dbReference>
<evidence type="ECO:0000256" key="1">
    <source>
        <dbReference type="ARBA" id="ARBA00006926"/>
    </source>
</evidence>
<sequence>MDINSIYAFSAKDKKGRTIKFKDFHGKVLVIVNVASMCGLAAKTYQNLADILERYYEDGLRILLFPCIQFLNKDTANLVKIGEQVNEYSERFILFNKIDISGKNTHDLYKYLIEKSPVWFKGVALSNFTKFLVDKDGKILHRYAANEYIKVDDIRLMEALSQTQKYNSV</sequence>
<evidence type="ECO:0000256" key="3">
    <source>
        <dbReference type="ARBA" id="ARBA00023002"/>
    </source>
</evidence>
<dbReference type="Gene3D" id="3.40.30.10">
    <property type="entry name" value="Glutaredoxin"/>
    <property type="match status" value="1"/>
</dbReference>
<dbReference type="GO" id="GO:0140824">
    <property type="term" value="F:thioredoxin-dependent peroxiredoxin activity"/>
    <property type="evidence" value="ECO:0007669"/>
    <property type="project" value="UniProtKB-EC"/>
</dbReference>
<comment type="caution">
    <text evidence="7">The sequence shown here is derived from an EMBL/GenBank/DDBJ whole genome shotgun (WGS) entry which is preliminary data.</text>
</comment>
<dbReference type="AlphaFoldDB" id="A0A4Q9KZ77"/>
<dbReference type="PANTHER" id="PTHR11592:SF78">
    <property type="entry name" value="GLUTATHIONE PEROXIDASE"/>
    <property type="match status" value="1"/>
</dbReference>
<keyword evidence="3 6" id="KW-0560">Oxidoreductase</keyword>
<evidence type="ECO:0000256" key="2">
    <source>
        <dbReference type="ARBA" id="ARBA00022559"/>
    </source>
</evidence>
<evidence type="ECO:0000256" key="6">
    <source>
        <dbReference type="RuleBase" id="RU000499"/>
    </source>
</evidence>
<comment type="similarity">
    <text evidence="1 6">Belongs to the glutathione peroxidase family.</text>
</comment>
<dbReference type="EMBL" id="PITJ01001233">
    <property type="protein sequence ID" value="TBT99740.1"/>
    <property type="molecule type" value="Genomic_DNA"/>
</dbReference>
<dbReference type="PRINTS" id="PR01011">
    <property type="entry name" value="GLUTPROXDASE"/>
</dbReference>
<organism evidence="7 10">
    <name type="scientific">Hamiltosporidium tvaerminnensis</name>
    <dbReference type="NCBI Taxonomy" id="1176355"/>
    <lineage>
        <taxon>Eukaryota</taxon>
        <taxon>Fungi</taxon>
        <taxon>Fungi incertae sedis</taxon>
        <taxon>Microsporidia</taxon>
        <taxon>Dubosqiidae</taxon>
        <taxon>Hamiltosporidium</taxon>
    </lineage>
</organism>
<dbReference type="InterPro" id="IPR029759">
    <property type="entry name" value="GPX_AS"/>
</dbReference>
<evidence type="ECO:0000313" key="8">
    <source>
        <dbReference type="EMBL" id="TBU11742.1"/>
    </source>
</evidence>
<dbReference type="PIRSF" id="PIRSF000303">
    <property type="entry name" value="Glutathion_perox"/>
    <property type="match status" value="1"/>
</dbReference>
<dbReference type="VEuPathDB" id="MicrosporidiaDB:CWI38_1059p0020"/>
<evidence type="ECO:0000313" key="9">
    <source>
        <dbReference type="Proteomes" id="UP000292282"/>
    </source>
</evidence>
<dbReference type="InterPro" id="IPR000889">
    <property type="entry name" value="Glutathione_peroxidase"/>
</dbReference>
<evidence type="ECO:0000313" key="7">
    <source>
        <dbReference type="EMBL" id="TBT99740.1"/>
    </source>
</evidence>
<accession>A0A4Q9KZ77</accession>
<evidence type="ECO:0000313" key="10">
    <source>
        <dbReference type="Proteomes" id="UP000292362"/>
    </source>
</evidence>
<dbReference type="EMBL" id="PITK01001059">
    <property type="protein sequence ID" value="TBU11742.1"/>
    <property type="molecule type" value="Genomic_DNA"/>
</dbReference>
<keyword evidence="9" id="KW-1185">Reference proteome</keyword>
<dbReference type="SUPFAM" id="SSF52833">
    <property type="entry name" value="Thioredoxin-like"/>
    <property type="match status" value="1"/>
</dbReference>
<dbReference type="PROSITE" id="PS00460">
    <property type="entry name" value="GLUTATHIONE_PEROXID_1"/>
    <property type="match status" value="1"/>
</dbReference>
<evidence type="ECO:0000256" key="4">
    <source>
        <dbReference type="ARBA" id="ARBA00049091"/>
    </source>
</evidence>
<dbReference type="PROSITE" id="PS51355">
    <property type="entry name" value="GLUTATHIONE_PEROXID_3"/>
    <property type="match status" value="1"/>
</dbReference>
<dbReference type="Pfam" id="PF00255">
    <property type="entry name" value="GSHPx"/>
    <property type="match status" value="1"/>
</dbReference>
<protein>
    <recommendedName>
        <fullName evidence="6">Glutathione peroxidase</fullName>
    </recommendedName>
</protein>
<gene>
    <name evidence="7" type="ORF">CWI37_1233p0010</name>
    <name evidence="8" type="ORF">CWI38_1059p0020</name>
</gene>
<proteinExistence type="inferred from homology"/>
<feature type="active site" evidence="5">
    <location>
        <position position="38"/>
    </location>
</feature>
<dbReference type="PANTHER" id="PTHR11592">
    <property type="entry name" value="GLUTATHIONE PEROXIDASE"/>
    <property type="match status" value="1"/>
</dbReference>
<comment type="catalytic activity">
    <reaction evidence="4">
        <text>a hydroperoxide + [thioredoxin]-dithiol = an alcohol + [thioredoxin]-disulfide + H2O</text>
        <dbReference type="Rhea" id="RHEA:62620"/>
        <dbReference type="Rhea" id="RHEA-COMP:10698"/>
        <dbReference type="Rhea" id="RHEA-COMP:10700"/>
        <dbReference type="ChEBI" id="CHEBI:15377"/>
        <dbReference type="ChEBI" id="CHEBI:29950"/>
        <dbReference type="ChEBI" id="CHEBI:30879"/>
        <dbReference type="ChEBI" id="CHEBI:35924"/>
        <dbReference type="ChEBI" id="CHEBI:50058"/>
        <dbReference type="EC" id="1.11.1.24"/>
    </reaction>
</comment>
<dbReference type="VEuPathDB" id="MicrosporidiaDB:CWI37_1233p0010"/>
<evidence type="ECO:0000256" key="5">
    <source>
        <dbReference type="PIRSR" id="PIRSR000303-1"/>
    </source>
</evidence>
<dbReference type="GO" id="GO:0006979">
    <property type="term" value="P:response to oxidative stress"/>
    <property type="evidence" value="ECO:0007669"/>
    <property type="project" value="InterPro"/>
</dbReference>
<dbReference type="STRING" id="1176355.A0A4Q9KZ77"/>
<keyword evidence="2 6" id="KW-0575">Peroxidase</keyword>
<reference evidence="9 10" key="1">
    <citation type="submission" date="2017-12" db="EMBL/GenBank/DDBJ databases">
        <authorList>
            <person name="Pombert J.-F."/>
            <person name="Haag K.L."/>
            <person name="Ebert D."/>
        </authorList>
    </citation>
    <scope>NUCLEOTIDE SEQUENCE [LARGE SCALE GENOMIC DNA]</scope>
    <source>
        <strain evidence="7">FI-OER-3-3</strain>
        <strain evidence="8">IL-G-3</strain>
    </source>
</reference>